<evidence type="ECO:0000256" key="1">
    <source>
        <dbReference type="SAM" id="MobiDB-lite"/>
    </source>
</evidence>
<accession>A0ABN8IUR7</accession>
<reference evidence="2" key="1">
    <citation type="submission" date="2022-03" db="EMBL/GenBank/DDBJ databases">
        <authorList>
            <person name="Martin H S."/>
        </authorList>
    </citation>
    <scope>NUCLEOTIDE SEQUENCE</scope>
</reference>
<keyword evidence="3" id="KW-1185">Reference proteome</keyword>
<dbReference type="EMBL" id="OW152842">
    <property type="protein sequence ID" value="CAH2064583.1"/>
    <property type="molecule type" value="Genomic_DNA"/>
</dbReference>
<name>A0ABN8IUR7_9NEOP</name>
<dbReference type="Proteomes" id="UP000837857">
    <property type="component" value="Chromosome 30"/>
</dbReference>
<feature type="non-terminal residue" evidence="2">
    <location>
        <position position="105"/>
    </location>
</feature>
<protein>
    <submittedName>
        <fullName evidence="2">Uncharacterized protein</fullName>
    </submittedName>
</protein>
<evidence type="ECO:0000313" key="3">
    <source>
        <dbReference type="Proteomes" id="UP000837857"/>
    </source>
</evidence>
<organism evidence="2 3">
    <name type="scientific">Iphiclides podalirius</name>
    <name type="common">scarce swallowtail</name>
    <dbReference type="NCBI Taxonomy" id="110791"/>
    <lineage>
        <taxon>Eukaryota</taxon>
        <taxon>Metazoa</taxon>
        <taxon>Ecdysozoa</taxon>
        <taxon>Arthropoda</taxon>
        <taxon>Hexapoda</taxon>
        <taxon>Insecta</taxon>
        <taxon>Pterygota</taxon>
        <taxon>Neoptera</taxon>
        <taxon>Endopterygota</taxon>
        <taxon>Lepidoptera</taxon>
        <taxon>Glossata</taxon>
        <taxon>Ditrysia</taxon>
        <taxon>Papilionoidea</taxon>
        <taxon>Papilionidae</taxon>
        <taxon>Papilioninae</taxon>
        <taxon>Iphiclides</taxon>
    </lineage>
</organism>
<sequence length="105" mass="11876">MYDKKARSKSSRNYKKSTACDEGVAVCCLLHLPRAGVESTKCGIHAQVVYGLRVDVFRQGLAVRWWYPPGMEKYEIMGPPPRRPLPIPQWGEGVRDSQTKRNATV</sequence>
<gene>
    <name evidence="2" type="ORF">IPOD504_LOCUS12808</name>
</gene>
<evidence type="ECO:0000313" key="2">
    <source>
        <dbReference type="EMBL" id="CAH2064583.1"/>
    </source>
</evidence>
<feature type="region of interest" description="Disordered" evidence="1">
    <location>
        <begin position="85"/>
        <end position="105"/>
    </location>
</feature>
<proteinExistence type="predicted"/>